<organism evidence="1">
    <name type="scientific">marine sediment metagenome</name>
    <dbReference type="NCBI Taxonomy" id="412755"/>
    <lineage>
        <taxon>unclassified sequences</taxon>
        <taxon>metagenomes</taxon>
        <taxon>ecological metagenomes</taxon>
    </lineage>
</organism>
<gene>
    <name evidence="1" type="ORF">S01H4_63515</name>
</gene>
<proteinExistence type="predicted"/>
<dbReference type="EMBL" id="BART01038220">
    <property type="protein sequence ID" value="GAH15275.1"/>
    <property type="molecule type" value="Genomic_DNA"/>
</dbReference>
<name>X1E4D4_9ZZZZ</name>
<dbReference type="AlphaFoldDB" id="X1E4D4"/>
<comment type="caution">
    <text evidence="1">The sequence shown here is derived from an EMBL/GenBank/DDBJ whole genome shotgun (WGS) entry which is preliminary data.</text>
</comment>
<protein>
    <submittedName>
        <fullName evidence="1">Uncharacterized protein</fullName>
    </submittedName>
</protein>
<sequence>RNLKNFVKMKLRKRSMVHDFEKSGNYLYRISKREIEKVALGMNFKTVAFKGINDYSVQGAENEKVTDRGKLFRRMRMLITMQNILSKLKLLQYGLLVAVIFKDQVEQSLKKRLLTRGYEVIDLPENPYLRC</sequence>
<reference evidence="1" key="1">
    <citation type="journal article" date="2014" name="Front. Microbiol.">
        <title>High frequency of phylogenetically diverse reductive dehalogenase-homologous genes in deep subseafloor sedimentary metagenomes.</title>
        <authorList>
            <person name="Kawai M."/>
            <person name="Futagami T."/>
            <person name="Toyoda A."/>
            <person name="Takaki Y."/>
            <person name="Nishi S."/>
            <person name="Hori S."/>
            <person name="Arai W."/>
            <person name="Tsubouchi T."/>
            <person name="Morono Y."/>
            <person name="Uchiyama I."/>
            <person name="Ito T."/>
            <person name="Fujiyama A."/>
            <person name="Inagaki F."/>
            <person name="Takami H."/>
        </authorList>
    </citation>
    <scope>NUCLEOTIDE SEQUENCE</scope>
    <source>
        <strain evidence="1">Expedition CK06-06</strain>
    </source>
</reference>
<feature type="non-terminal residue" evidence="1">
    <location>
        <position position="1"/>
    </location>
</feature>
<accession>X1E4D4</accession>
<evidence type="ECO:0000313" key="1">
    <source>
        <dbReference type="EMBL" id="GAH15275.1"/>
    </source>
</evidence>